<gene>
    <name evidence="8" type="ORF">N864_02760</name>
</gene>
<evidence type="ECO:0000256" key="5">
    <source>
        <dbReference type="SAM" id="MobiDB-lite"/>
    </source>
</evidence>
<feature type="transmembrane region" description="Helical" evidence="6">
    <location>
        <begin position="56"/>
        <end position="73"/>
    </location>
</feature>
<dbReference type="Proteomes" id="UP000019494">
    <property type="component" value="Unassembled WGS sequence"/>
</dbReference>
<proteinExistence type="predicted"/>
<dbReference type="RefSeq" id="WP_051518498.1">
    <property type="nucleotide sequence ID" value="NZ_AWQS01000091.1"/>
</dbReference>
<keyword evidence="3 6" id="KW-1133">Transmembrane helix</keyword>
<evidence type="ECO:0000256" key="6">
    <source>
        <dbReference type="SAM" id="Phobius"/>
    </source>
</evidence>
<keyword evidence="9" id="KW-1185">Reference proteome</keyword>
<dbReference type="OrthoDB" id="3701077at2"/>
<evidence type="ECO:0000313" key="9">
    <source>
        <dbReference type="Proteomes" id="UP000019494"/>
    </source>
</evidence>
<dbReference type="InterPro" id="IPR003807">
    <property type="entry name" value="DUF202"/>
</dbReference>
<dbReference type="AlphaFoldDB" id="W9GLL5"/>
<evidence type="ECO:0000256" key="4">
    <source>
        <dbReference type="ARBA" id="ARBA00023136"/>
    </source>
</evidence>
<accession>W9GLL5</accession>
<feature type="transmembrane region" description="Helical" evidence="6">
    <location>
        <begin position="31"/>
        <end position="50"/>
    </location>
</feature>
<name>W9GLL5_9MICO</name>
<dbReference type="EMBL" id="AWQS01000091">
    <property type="protein sequence ID" value="EWT05723.1"/>
    <property type="molecule type" value="Genomic_DNA"/>
</dbReference>
<evidence type="ECO:0000256" key="2">
    <source>
        <dbReference type="ARBA" id="ARBA00022692"/>
    </source>
</evidence>
<evidence type="ECO:0000256" key="1">
    <source>
        <dbReference type="ARBA" id="ARBA00004127"/>
    </source>
</evidence>
<evidence type="ECO:0000256" key="3">
    <source>
        <dbReference type="ARBA" id="ARBA00022989"/>
    </source>
</evidence>
<sequence length="123" mass="13422">MARERGRHDGRDTVWHDREDPGLQPERTELAWHRTMISFFAAALLVVRWADRFGGLAVAVVSVACAAAVFILVRTRRRARAVAPTFPDAPVPVAALEVVVLTTATLLLGVLGFWLLLGLTGPP</sequence>
<organism evidence="8 9">
    <name type="scientific">Intrasporangium chromatireducens Q5-1</name>
    <dbReference type="NCBI Taxonomy" id="584657"/>
    <lineage>
        <taxon>Bacteria</taxon>
        <taxon>Bacillati</taxon>
        <taxon>Actinomycetota</taxon>
        <taxon>Actinomycetes</taxon>
        <taxon>Micrococcales</taxon>
        <taxon>Intrasporangiaceae</taxon>
        <taxon>Intrasporangium</taxon>
    </lineage>
</organism>
<reference evidence="9" key="1">
    <citation type="submission" date="2013-08" db="EMBL/GenBank/DDBJ databases">
        <title>Intrasporangium oryzae NRRL B-24470.</title>
        <authorList>
            <person name="Liu H."/>
            <person name="Wang G."/>
        </authorList>
    </citation>
    <scope>NUCLEOTIDE SEQUENCE [LARGE SCALE GENOMIC DNA]</scope>
    <source>
        <strain evidence="9">Q5-1</strain>
    </source>
</reference>
<feature type="region of interest" description="Disordered" evidence="5">
    <location>
        <begin position="1"/>
        <end position="20"/>
    </location>
</feature>
<dbReference type="GO" id="GO:0012505">
    <property type="term" value="C:endomembrane system"/>
    <property type="evidence" value="ECO:0007669"/>
    <property type="project" value="UniProtKB-SubCell"/>
</dbReference>
<feature type="transmembrane region" description="Helical" evidence="6">
    <location>
        <begin position="94"/>
        <end position="117"/>
    </location>
</feature>
<protein>
    <recommendedName>
        <fullName evidence="7">DUF202 domain-containing protein</fullName>
    </recommendedName>
</protein>
<comment type="caution">
    <text evidence="8">The sequence shown here is derived from an EMBL/GenBank/DDBJ whole genome shotgun (WGS) entry which is preliminary data.</text>
</comment>
<evidence type="ECO:0000313" key="8">
    <source>
        <dbReference type="EMBL" id="EWT05723.1"/>
    </source>
</evidence>
<comment type="subcellular location">
    <subcellularLocation>
        <location evidence="1">Endomembrane system</location>
        <topology evidence="1">Multi-pass membrane protein</topology>
    </subcellularLocation>
</comment>
<keyword evidence="4 6" id="KW-0472">Membrane</keyword>
<evidence type="ECO:0000259" key="7">
    <source>
        <dbReference type="Pfam" id="PF02656"/>
    </source>
</evidence>
<dbReference type="Pfam" id="PF02656">
    <property type="entry name" value="DUF202"/>
    <property type="match status" value="1"/>
</dbReference>
<dbReference type="PATRIC" id="fig|584657.3.peg.2370"/>
<keyword evidence="2 6" id="KW-0812">Transmembrane</keyword>
<feature type="domain" description="DUF202" evidence="7">
    <location>
        <begin position="20"/>
        <end position="81"/>
    </location>
</feature>